<dbReference type="AlphaFoldDB" id="A0A0L9U2V4"/>
<dbReference type="Gramene" id="KOM37163">
    <property type="protein sequence ID" value="KOM37163"/>
    <property type="gene ID" value="LR48_Vigan03g054400"/>
</dbReference>
<protein>
    <submittedName>
        <fullName evidence="1">Uncharacterized protein</fullName>
    </submittedName>
</protein>
<dbReference type="Proteomes" id="UP000053144">
    <property type="component" value="Chromosome 3"/>
</dbReference>
<accession>A0A0L9U2V4</accession>
<sequence length="89" mass="10237">MPHFAIQFIIALKATYPHGFGFKQTVQQEDFSWFAIQHFGIKESVSAGFSHVAASVKWNWSWLGESFMAFHGLHQKWEKPHSTSPIFPT</sequence>
<organism evidence="1 2">
    <name type="scientific">Phaseolus angularis</name>
    <name type="common">Azuki bean</name>
    <name type="synonym">Vigna angularis</name>
    <dbReference type="NCBI Taxonomy" id="3914"/>
    <lineage>
        <taxon>Eukaryota</taxon>
        <taxon>Viridiplantae</taxon>
        <taxon>Streptophyta</taxon>
        <taxon>Embryophyta</taxon>
        <taxon>Tracheophyta</taxon>
        <taxon>Spermatophyta</taxon>
        <taxon>Magnoliopsida</taxon>
        <taxon>eudicotyledons</taxon>
        <taxon>Gunneridae</taxon>
        <taxon>Pentapetalae</taxon>
        <taxon>rosids</taxon>
        <taxon>fabids</taxon>
        <taxon>Fabales</taxon>
        <taxon>Fabaceae</taxon>
        <taxon>Papilionoideae</taxon>
        <taxon>50 kb inversion clade</taxon>
        <taxon>NPAAA clade</taxon>
        <taxon>indigoferoid/millettioid clade</taxon>
        <taxon>Phaseoleae</taxon>
        <taxon>Vigna</taxon>
    </lineage>
</organism>
<proteinExistence type="predicted"/>
<dbReference type="EMBL" id="CM003373">
    <property type="protein sequence ID" value="KOM37163.1"/>
    <property type="molecule type" value="Genomic_DNA"/>
</dbReference>
<evidence type="ECO:0000313" key="1">
    <source>
        <dbReference type="EMBL" id="KOM37163.1"/>
    </source>
</evidence>
<name>A0A0L9U2V4_PHAAN</name>
<gene>
    <name evidence="1" type="ORF">LR48_Vigan03g054400</name>
</gene>
<reference evidence="2" key="1">
    <citation type="journal article" date="2015" name="Proc. Natl. Acad. Sci. U.S.A.">
        <title>Genome sequencing of adzuki bean (Vigna angularis) provides insight into high starch and low fat accumulation and domestication.</title>
        <authorList>
            <person name="Yang K."/>
            <person name="Tian Z."/>
            <person name="Chen C."/>
            <person name="Luo L."/>
            <person name="Zhao B."/>
            <person name="Wang Z."/>
            <person name="Yu L."/>
            <person name="Li Y."/>
            <person name="Sun Y."/>
            <person name="Li W."/>
            <person name="Chen Y."/>
            <person name="Li Y."/>
            <person name="Zhang Y."/>
            <person name="Ai D."/>
            <person name="Zhao J."/>
            <person name="Shang C."/>
            <person name="Ma Y."/>
            <person name="Wu B."/>
            <person name="Wang M."/>
            <person name="Gao L."/>
            <person name="Sun D."/>
            <person name="Zhang P."/>
            <person name="Guo F."/>
            <person name="Wang W."/>
            <person name="Li Y."/>
            <person name="Wang J."/>
            <person name="Varshney R.K."/>
            <person name="Wang J."/>
            <person name="Ling H.Q."/>
            <person name="Wan P."/>
        </authorList>
    </citation>
    <scope>NUCLEOTIDE SEQUENCE</scope>
    <source>
        <strain evidence="2">cv. Jingnong 6</strain>
    </source>
</reference>
<evidence type="ECO:0000313" key="2">
    <source>
        <dbReference type="Proteomes" id="UP000053144"/>
    </source>
</evidence>